<evidence type="ECO:0000259" key="10">
    <source>
        <dbReference type="PROSITE" id="PS50827"/>
    </source>
</evidence>
<comment type="subcellular location">
    <subcellularLocation>
        <location evidence="1 7">Nucleus</location>
    </subcellularLocation>
</comment>
<feature type="region of interest" description="Disordered" evidence="8">
    <location>
        <begin position="300"/>
        <end position="397"/>
    </location>
</feature>
<dbReference type="InterPro" id="IPR013136">
    <property type="entry name" value="WSTF_Acf1_Cbp146"/>
</dbReference>
<feature type="compositionally biased region" description="Basic residues" evidence="8">
    <location>
        <begin position="358"/>
        <end position="372"/>
    </location>
</feature>
<feature type="compositionally biased region" description="Basic residues" evidence="8">
    <location>
        <begin position="1426"/>
        <end position="1438"/>
    </location>
</feature>
<evidence type="ECO:0000313" key="12">
    <source>
        <dbReference type="EMBL" id="KAK4314652.1"/>
    </source>
</evidence>
<dbReference type="PROSITE" id="PS50827">
    <property type="entry name" value="DDT"/>
    <property type="match status" value="1"/>
</dbReference>
<dbReference type="PANTHER" id="PTHR46802">
    <property type="entry name" value="TYROSINE-PROTEIN KINASE BAZ1B"/>
    <property type="match status" value="1"/>
</dbReference>
<evidence type="ECO:0000256" key="7">
    <source>
        <dbReference type="PROSITE-ProRule" id="PRU00475"/>
    </source>
</evidence>
<dbReference type="Gene3D" id="3.30.40.10">
    <property type="entry name" value="Zinc/RING finger domain, C3HC4 (zinc finger)"/>
    <property type="match status" value="2"/>
</dbReference>
<dbReference type="Pfam" id="PF15613">
    <property type="entry name" value="WSD"/>
    <property type="match status" value="1"/>
</dbReference>
<evidence type="ECO:0008006" key="14">
    <source>
        <dbReference type="Google" id="ProtNLM"/>
    </source>
</evidence>
<dbReference type="GO" id="GO:0008270">
    <property type="term" value="F:zinc ion binding"/>
    <property type="evidence" value="ECO:0007669"/>
    <property type="project" value="UniProtKB-KW"/>
</dbReference>
<feature type="region of interest" description="Disordered" evidence="8">
    <location>
        <begin position="1379"/>
        <end position="1530"/>
    </location>
</feature>
<evidence type="ECO:0000256" key="5">
    <source>
        <dbReference type="ARBA" id="ARBA00023242"/>
    </source>
</evidence>
<feature type="compositionally biased region" description="Basic and acidic residues" evidence="8">
    <location>
        <begin position="901"/>
        <end position="912"/>
    </location>
</feature>
<evidence type="ECO:0000259" key="9">
    <source>
        <dbReference type="PROSITE" id="PS50016"/>
    </source>
</evidence>
<feature type="compositionally biased region" description="Basic and acidic residues" evidence="8">
    <location>
        <begin position="807"/>
        <end position="821"/>
    </location>
</feature>
<feature type="domain" description="WAC" evidence="11">
    <location>
        <begin position="22"/>
        <end position="131"/>
    </location>
</feature>
<dbReference type="GO" id="GO:0140801">
    <property type="term" value="F:histone H2AXY142 kinase activity"/>
    <property type="evidence" value="ECO:0007669"/>
    <property type="project" value="InterPro"/>
</dbReference>
<dbReference type="Pfam" id="PF00628">
    <property type="entry name" value="PHD"/>
    <property type="match status" value="2"/>
</dbReference>
<dbReference type="InterPro" id="IPR028941">
    <property type="entry name" value="WHIM2_dom"/>
</dbReference>
<dbReference type="InterPro" id="IPR018501">
    <property type="entry name" value="DDT_dom"/>
</dbReference>
<dbReference type="GO" id="GO:0090535">
    <property type="term" value="C:WICH complex"/>
    <property type="evidence" value="ECO:0007669"/>
    <property type="project" value="InterPro"/>
</dbReference>
<dbReference type="SMART" id="SM00249">
    <property type="entry name" value="PHD"/>
    <property type="match status" value="3"/>
</dbReference>
<feature type="region of interest" description="Disordered" evidence="8">
    <location>
        <begin position="461"/>
        <end position="481"/>
    </location>
</feature>
<keyword evidence="3 6" id="KW-0863">Zinc-finger</keyword>
<feature type="compositionally biased region" description="Basic and acidic residues" evidence="8">
    <location>
        <begin position="310"/>
        <end position="327"/>
    </location>
</feature>
<feature type="compositionally biased region" description="Basic residues" evidence="8">
    <location>
        <begin position="1471"/>
        <end position="1481"/>
    </location>
</feature>
<evidence type="ECO:0000256" key="6">
    <source>
        <dbReference type="PROSITE-ProRule" id="PRU00146"/>
    </source>
</evidence>
<feature type="compositionally biased region" description="Basic and acidic residues" evidence="8">
    <location>
        <begin position="204"/>
        <end position="213"/>
    </location>
</feature>
<gene>
    <name evidence="12" type="ORF">Pmani_014070</name>
</gene>
<keyword evidence="13" id="KW-1185">Reference proteome</keyword>
<evidence type="ECO:0000256" key="2">
    <source>
        <dbReference type="ARBA" id="ARBA00022723"/>
    </source>
</evidence>
<evidence type="ECO:0000256" key="4">
    <source>
        <dbReference type="ARBA" id="ARBA00022833"/>
    </source>
</evidence>
<feature type="compositionally biased region" description="Acidic residues" evidence="8">
    <location>
        <begin position="1444"/>
        <end position="1453"/>
    </location>
</feature>
<dbReference type="GO" id="GO:0042393">
    <property type="term" value="F:histone binding"/>
    <property type="evidence" value="ECO:0007669"/>
    <property type="project" value="TreeGrafter"/>
</dbReference>
<feature type="compositionally biased region" description="Polar residues" evidence="8">
    <location>
        <begin position="984"/>
        <end position="999"/>
    </location>
</feature>
<feature type="domain" description="PHD-type" evidence="9">
    <location>
        <begin position="1227"/>
        <end position="1278"/>
    </location>
</feature>
<dbReference type="CDD" id="cd15489">
    <property type="entry name" value="PHD_SF"/>
    <property type="match status" value="2"/>
</dbReference>
<dbReference type="InterPro" id="IPR047174">
    <property type="entry name" value="BAZ1B"/>
</dbReference>
<keyword evidence="4" id="KW-0862">Zinc</keyword>
<dbReference type="Proteomes" id="UP001292094">
    <property type="component" value="Unassembled WGS sequence"/>
</dbReference>
<feature type="compositionally biased region" description="Basic and acidic residues" evidence="8">
    <location>
        <begin position="1395"/>
        <end position="1408"/>
    </location>
</feature>
<evidence type="ECO:0000256" key="8">
    <source>
        <dbReference type="SAM" id="MobiDB-lite"/>
    </source>
</evidence>
<dbReference type="PANTHER" id="PTHR46802:SF1">
    <property type="entry name" value="TYROSINE-PROTEIN KINASE BAZ1B"/>
    <property type="match status" value="1"/>
</dbReference>
<feature type="domain" description="DDT" evidence="10">
    <location>
        <begin position="598"/>
        <end position="662"/>
    </location>
</feature>
<evidence type="ECO:0000256" key="3">
    <source>
        <dbReference type="ARBA" id="ARBA00022771"/>
    </source>
</evidence>
<feature type="region of interest" description="Disordered" evidence="8">
    <location>
        <begin position="984"/>
        <end position="1004"/>
    </location>
</feature>
<keyword evidence="5 7" id="KW-0539">Nucleus</keyword>
<evidence type="ECO:0000259" key="11">
    <source>
        <dbReference type="PROSITE" id="PS51136"/>
    </source>
</evidence>
<protein>
    <recommendedName>
        <fullName evidence="14">Tyrosine-protein kinase BAZ1B</fullName>
    </recommendedName>
</protein>
<feature type="compositionally biased region" description="Basic and acidic residues" evidence="8">
    <location>
        <begin position="770"/>
        <end position="780"/>
    </location>
</feature>
<keyword evidence="2" id="KW-0479">Metal-binding</keyword>
<dbReference type="InterPro" id="IPR011011">
    <property type="entry name" value="Znf_FYVE_PHD"/>
</dbReference>
<dbReference type="InterPro" id="IPR013083">
    <property type="entry name" value="Znf_RING/FYVE/PHD"/>
</dbReference>
<sequence>MPLLQGQPFRLTKPPDNLKPGAEVYTIQHTGEKFVNKSDYEDRLALYSQSIWSCQCSGKSGLTHQEAWTSEAKVRILLSSSFPEVLLAPILGSIHHSTLPLDQLVETAFNLCHTRFHPGEELTMLGLQPRQVRVIKSKENPSVIPKSENGSKMKPLDPRTGPIFNGCASPVGGGEGGEVPQINGTSNGTGEASPPPSNNNSGGKGKEKEDSSSGRKKAPPPLPLLYEVQVIGEDRIEKDVPARLLQRTYRIPPKEHFRSLVRASAMRQRSSSYTPWLVSEDLVRQYKVPSKLASIFISPKSATGSRKRKADGGIDKRFKKVKADKMDSPSQAIDEGKVLKVTDKPPKKTRAKRDPNTPKKKPGPKPGSKRAPKVQLSPVKAPKTLTKTEGSDSDDNVSLAVLANRQAKTENGTYSTSPQKLNNAVTPVTPNKKREVVKPSPVFPNVHKMKQATLFDLKMSPKKSVAGSPGRKPGRRPTAEGVMRSPTMKSVMTHFNRQDNDKRRLVQAMKVASKKLSVAQIEVIPVPDVRDSLMKMYQRKMNRQQMALMQPQEREKFKKDEIKRARKEAKLKKEDKLLHHLKPLPPPQVVPTPEEIPNSLFGDIAMVVEFIECYQDLIKPDKKITVSHSQLSQALAAGPKGFKFVAEIICLLLHIIITDDSVSKVKELGIKLSALPIHVETATELVRICFSRLDCQDGANSDDNTEEGEERSELPEAVLHKLESSDLHELQPQEVLEILKALCYRVMCSDVTVEHMEVVLEKAGVLSKQERQQRKDDIKAKKMPLLLKSGKKKGRPSKNASITRFLNQKEKKDETSGKNTEIDKNLNDIKEKTICKKQDTIKEEVKREEHIQETETVKVETMEEEKRKEKESVKMEVENLEEYSLVLSRSRRKRRTPQEQLEEKQKKEEEINKKREEKMEKLHQEQVEKECQTLLMRKDLMLRLRPLGVDRNHDRYWLFNYTTPGLYVEKGWVDAHSTYNTQGPISTSSVHHHNNNAQDSDSDDVPLAAIKQELITSPKKEIPPPWPVPLTELEKTQTFPPVGQNMWFYYNTMEQVKKVIGALNAQGLRESKLKSTLIKVKDKFEGNFAKQWPPLENLEDGSLQLTEALKADIIQIEKELSEGIMGAVPNIEEWEKKAEKATSVQELGECMVEAQQYMNKKFLKGILQPSKTVVLIHQDNPEESELVDGPQVHHWRESVLNCQTFSRMHLLVGMFDTCIKWEKSAAAKKCKVCRQQGSSEHPLAICEKCGVSYHWTCLRPPIREDPPGGFLCSICAPANRKDRQDRRVSRPRNQDYDEGEDEKEKFCRVCTKGLGLIFCFKCPAAYHSECHNPPLQTRARKDWECVDCTKKSKKRTCKWSQSSRSSKITMITDTRRVSRSLYKEEDSESETSSDGLKKEGKRASERSRRQTRQQENAEESPPERKMRPRRTLRQLSNKRSRDVSEDEEEEDEEFCAHTSARKGTGQPARKNQGRATRRMKSYRVESSEEEEEDEKQDEEEEEEEMEELEEEEEDNDEQDEVDDDDDEPVCSPCSYCGIGGGAGPVLQPCLTCEATFHPDCARKAHPSQSDKAYQCSECQE</sequence>
<proteinExistence type="predicted"/>
<comment type="caution">
    <text evidence="12">The sequence shown here is derived from an EMBL/GenBank/DDBJ whole genome shotgun (WGS) entry which is preliminary data.</text>
</comment>
<evidence type="ECO:0000313" key="13">
    <source>
        <dbReference type="Proteomes" id="UP001292094"/>
    </source>
</evidence>
<feature type="compositionally biased region" description="Acidic residues" evidence="8">
    <location>
        <begin position="1487"/>
        <end position="1528"/>
    </location>
</feature>
<dbReference type="InterPro" id="IPR019787">
    <property type="entry name" value="Znf_PHD-finger"/>
</dbReference>
<dbReference type="PROSITE" id="PS51136">
    <property type="entry name" value="WAC"/>
    <property type="match status" value="1"/>
</dbReference>
<name>A0AAE1PX22_9EUCA</name>
<dbReference type="EMBL" id="JAWZYT010001199">
    <property type="protein sequence ID" value="KAK4314652.1"/>
    <property type="molecule type" value="Genomic_DNA"/>
</dbReference>
<reference evidence="12" key="1">
    <citation type="submission" date="2023-11" db="EMBL/GenBank/DDBJ databases">
        <title>Genome assemblies of two species of porcelain crab, Petrolisthes cinctipes and Petrolisthes manimaculis (Anomura: Porcellanidae).</title>
        <authorList>
            <person name="Angst P."/>
        </authorList>
    </citation>
    <scope>NUCLEOTIDE SEQUENCE</scope>
    <source>
        <strain evidence="12">PB745_02</strain>
        <tissue evidence="12">Gill</tissue>
    </source>
</reference>
<feature type="region of interest" description="Disordered" evidence="8">
    <location>
        <begin position="889"/>
        <end position="912"/>
    </location>
</feature>
<dbReference type="Pfam" id="PF10537">
    <property type="entry name" value="WAC_Acf1_DNA_bd"/>
    <property type="match status" value="1"/>
</dbReference>
<organism evidence="12 13">
    <name type="scientific">Petrolisthes manimaculis</name>
    <dbReference type="NCBI Taxonomy" id="1843537"/>
    <lineage>
        <taxon>Eukaryota</taxon>
        <taxon>Metazoa</taxon>
        <taxon>Ecdysozoa</taxon>
        <taxon>Arthropoda</taxon>
        <taxon>Crustacea</taxon>
        <taxon>Multicrustacea</taxon>
        <taxon>Malacostraca</taxon>
        <taxon>Eumalacostraca</taxon>
        <taxon>Eucarida</taxon>
        <taxon>Decapoda</taxon>
        <taxon>Pleocyemata</taxon>
        <taxon>Anomura</taxon>
        <taxon>Galatheoidea</taxon>
        <taxon>Porcellanidae</taxon>
        <taxon>Petrolisthes</taxon>
    </lineage>
</organism>
<dbReference type="GO" id="GO:0006974">
    <property type="term" value="P:DNA damage response"/>
    <property type="evidence" value="ECO:0007669"/>
    <property type="project" value="TreeGrafter"/>
</dbReference>
<dbReference type="PROSITE" id="PS50016">
    <property type="entry name" value="ZF_PHD_2"/>
    <property type="match status" value="2"/>
</dbReference>
<evidence type="ECO:0000256" key="1">
    <source>
        <dbReference type="ARBA" id="ARBA00004123"/>
    </source>
</evidence>
<dbReference type="InterPro" id="IPR001965">
    <property type="entry name" value="Znf_PHD"/>
</dbReference>
<accession>A0AAE1PX22</accession>
<feature type="compositionally biased region" description="Basic and acidic residues" evidence="8">
    <location>
        <begin position="334"/>
        <end position="357"/>
    </location>
</feature>
<dbReference type="SUPFAM" id="SSF57903">
    <property type="entry name" value="FYVE/PHD zinc finger"/>
    <property type="match status" value="3"/>
</dbReference>
<feature type="region of interest" description="Disordered" evidence="8">
    <location>
        <begin position="770"/>
        <end position="821"/>
    </location>
</feature>
<feature type="domain" description="PHD-type" evidence="9">
    <location>
        <begin position="1304"/>
        <end position="1351"/>
    </location>
</feature>
<feature type="region of interest" description="Disordered" evidence="8">
    <location>
        <begin position="136"/>
        <end position="221"/>
    </location>
</feature>